<dbReference type="EMBL" id="BLZA01000002">
    <property type="protein sequence ID" value="GHJ83693.1"/>
    <property type="molecule type" value="Genomic_DNA"/>
</dbReference>
<feature type="region of interest" description="Disordered" evidence="1">
    <location>
        <begin position="785"/>
        <end position="814"/>
    </location>
</feature>
<feature type="region of interest" description="Disordered" evidence="1">
    <location>
        <begin position="546"/>
        <end position="606"/>
    </location>
</feature>
<feature type="compositionally biased region" description="Basic and acidic residues" evidence="1">
    <location>
        <begin position="650"/>
        <end position="689"/>
    </location>
</feature>
<dbReference type="Proteomes" id="UP000620104">
    <property type="component" value="Unassembled WGS sequence"/>
</dbReference>
<feature type="region of interest" description="Disordered" evidence="1">
    <location>
        <begin position="384"/>
        <end position="432"/>
    </location>
</feature>
<protein>
    <submittedName>
        <fullName evidence="3">Uncharacterized protein</fullName>
    </submittedName>
</protein>
<keyword evidence="4" id="KW-1185">Reference proteome</keyword>
<name>A0A8H3YC06_9TREE</name>
<evidence type="ECO:0000313" key="4">
    <source>
        <dbReference type="Proteomes" id="UP000620104"/>
    </source>
</evidence>
<evidence type="ECO:0000313" key="3">
    <source>
        <dbReference type="EMBL" id="GHJ83693.1"/>
    </source>
</evidence>
<dbReference type="CDD" id="cd06503">
    <property type="entry name" value="ATP-synt_Fo_b"/>
    <property type="match status" value="1"/>
</dbReference>
<feature type="compositionally biased region" description="Polar residues" evidence="1">
    <location>
        <begin position="335"/>
        <end position="346"/>
    </location>
</feature>
<accession>A0A8H3YC06</accession>
<feature type="region of interest" description="Disordered" evidence="1">
    <location>
        <begin position="1139"/>
        <end position="1173"/>
    </location>
</feature>
<feature type="region of interest" description="Disordered" evidence="1">
    <location>
        <begin position="647"/>
        <end position="689"/>
    </location>
</feature>
<feature type="compositionally biased region" description="Polar residues" evidence="1">
    <location>
        <begin position="66"/>
        <end position="79"/>
    </location>
</feature>
<sequence length="1173" mass="127507">MGVLDGRPTFPIHGSEPRTKPTSVTSSALPASCLSVTHSNITISNAHSTATAPRGLSAKEDRRPVTDTSSPKGNSSQRVSPDCISAPAVSRSRSDRTYWLLVLLIALGSTLFAASSAPWLSLGDLQPATEPTRTSGVLWTETAGKQAAQVTTSEEPLGSALREGSPVEAFISNINEKLGSIASFASAQKDLVSLSVAFQPTPRIAETDAVYRRESVKSMPALMTNDLKDVVEDGLPAVASAFSHPHVSTWFASVRNLDIMRFITWSLFLIGTCILAFFSSPDEASFRKYLAEESFRKHVQELYASAPPSQPQDRRSPGSVEDGNETSKEGMGESLQRNGHGPSSETPALMPFRFSNHVSIHLRTPAYKFRNIALFSLVAIMPKSSHSHPRGHSSGLGRRSSIKPIPSTPSKAHASAGTLSSGMNSEADETGAQHDRDLHSLMNLDGARDPTVAGVWFIGAFGRWWSMGAIAVHLPLIDPKRSEQLFRWIMSMGEEGGKKKRLLGKSGTGIGKEVIGLAGRRVGGEEAGLLGVLTSPKDDLDAEASLPLKSTITPSRAESPPPLRADASLPLHIRDDSTQKAKPSVAKIAPEPITQDESRHSSIDPESPVVRELTASLTAAQSAVTDLREQLASFDASINNSQAQLQTSVDELRRKKKDEDADRADLKTKMRGLEENKRQAEGARREAEKKLKSVEAERDAILGRIDKMKSEMSDFKQEIENCSLSIRTAKNETTEHEKMAREEMETCQREIAQLEDFVVQETHSNGELAAQVAEAVDALQALIDNSPQTPVDPFIREDHEDKSRSNPSTPEVAQFSQNRLPTSAQAAFVGNFRDPYAQALPYPSSQPQRMPSTQATASILRDSSQQYINDMNAPPSAFRDLSGFEGFGPLGAPIQGGESEIEDPGSPMGNMSLSFTANLLPQELFRSLEGDQMPSESKIDLEDPWDAMDRKEAAVEFAVSASDEKWALPTPKAVSPAPAHDHALGLSSDPSPEESRNSPALNAGLLHRAIQHMDYDDHAPRRWPSPSKLNALDASSPFSSHNSNDRHSPFGFPLAQTTSNESLPVPNAGYTNAFAPSAAEKKTLRWSSLGKWGNVNQGRQETPFAHPSPFQSSETPTVRSISAEHNAKYAWEHAVVNKEEPDAGERKPHRFFSLGRRGKEGENVEQRSSSWKS</sequence>
<feature type="compositionally biased region" description="Polar residues" evidence="1">
    <location>
        <begin position="805"/>
        <end position="814"/>
    </location>
</feature>
<feature type="transmembrane region" description="Helical" evidence="2">
    <location>
        <begin position="98"/>
        <end position="120"/>
    </location>
</feature>
<proteinExistence type="predicted"/>
<feature type="region of interest" description="Disordered" evidence="1">
    <location>
        <begin position="1"/>
        <end position="26"/>
    </location>
</feature>
<organism evidence="3 4">
    <name type="scientific">Naganishia liquefaciens</name>
    <dbReference type="NCBI Taxonomy" id="104408"/>
    <lineage>
        <taxon>Eukaryota</taxon>
        <taxon>Fungi</taxon>
        <taxon>Dikarya</taxon>
        <taxon>Basidiomycota</taxon>
        <taxon>Agaricomycotina</taxon>
        <taxon>Tremellomycetes</taxon>
        <taxon>Filobasidiales</taxon>
        <taxon>Filobasidiaceae</taxon>
        <taxon>Naganishia</taxon>
    </lineage>
</organism>
<feature type="compositionally biased region" description="Basic and acidic residues" evidence="1">
    <location>
        <begin position="1011"/>
        <end position="1020"/>
    </location>
</feature>
<dbReference type="AlphaFoldDB" id="A0A8H3YC06"/>
<keyword evidence="2" id="KW-0472">Membrane</keyword>
<reference evidence="3" key="1">
    <citation type="submission" date="2020-07" db="EMBL/GenBank/DDBJ databases">
        <title>Draft Genome Sequence of a Deep-Sea Yeast, Naganishia (Cryptococcus) liquefaciens strain N6.</title>
        <authorList>
            <person name="Han Y.W."/>
            <person name="Kajitani R."/>
            <person name="Morimoto H."/>
            <person name="Parhat M."/>
            <person name="Tsubouchi H."/>
            <person name="Bakenova O."/>
            <person name="Ogata M."/>
            <person name="Argunhan B."/>
            <person name="Aoki R."/>
            <person name="Kajiwara S."/>
            <person name="Itoh T."/>
            <person name="Iwasaki H."/>
        </authorList>
    </citation>
    <scope>NUCLEOTIDE SEQUENCE</scope>
    <source>
        <strain evidence="3">N6</strain>
    </source>
</reference>
<feature type="compositionally biased region" description="Low complexity" evidence="1">
    <location>
        <begin position="392"/>
        <end position="411"/>
    </location>
</feature>
<feature type="region of interest" description="Disordered" evidence="1">
    <location>
        <begin position="304"/>
        <end position="348"/>
    </location>
</feature>
<evidence type="ECO:0000256" key="1">
    <source>
        <dbReference type="SAM" id="MobiDB-lite"/>
    </source>
</evidence>
<comment type="caution">
    <text evidence="3">The sequence shown here is derived from an EMBL/GenBank/DDBJ whole genome shotgun (WGS) entry which is preliminary data.</text>
</comment>
<feature type="region of interest" description="Disordered" evidence="1">
    <location>
        <begin position="959"/>
        <end position="1065"/>
    </location>
</feature>
<keyword evidence="2" id="KW-0812">Transmembrane</keyword>
<evidence type="ECO:0000256" key="2">
    <source>
        <dbReference type="SAM" id="Phobius"/>
    </source>
</evidence>
<feature type="compositionally biased region" description="Basic and acidic residues" evidence="1">
    <location>
        <begin position="794"/>
        <end position="804"/>
    </location>
</feature>
<keyword evidence="2" id="KW-1133">Transmembrane helix</keyword>
<feature type="compositionally biased region" description="Polar residues" evidence="1">
    <location>
        <begin position="1109"/>
        <end position="1119"/>
    </location>
</feature>
<feature type="region of interest" description="Disordered" evidence="1">
    <location>
        <begin position="1092"/>
        <end position="1119"/>
    </location>
</feature>
<gene>
    <name evidence="3" type="ORF">NliqN6_0095</name>
</gene>
<dbReference type="OrthoDB" id="2548929at2759"/>
<feature type="region of interest" description="Disordered" evidence="1">
    <location>
        <begin position="45"/>
        <end position="87"/>
    </location>
</feature>